<accession>A0A6N4W4L1</accession>
<protein>
    <recommendedName>
        <fullName evidence="1">PE cleavage protein A C-terminal domain-containing protein</fullName>
    </recommendedName>
</protein>
<proteinExistence type="predicted"/>
<dbReference type="Proteomes" id="UP000467249">
    <property type="component" value="Chromosome"/>
</dbReference>
<sequence>MDNAALVGSNPIQQFVSIFVSDGTAAHPDAGLLVGNGYSWTAQTCNQGAACAGGRAGLLWGDGGNGYNGGNGGSAFLIGNGGAGGPGISGASGGAGGAGGHGGLLWGAGGAGGTGGYSTSAGGQAGAGGRGGDTGLLSLFSVAGAGGAGGIASGAGGLAGFGGAGGNTGLLAHFGIAGAGGDGGMATGAGGTGGAGGAGGAAGLLTLFGAGGAGGDAGSGALAGGTAGAGGRAGLIGTGGAGGAGTFAQPGGNGGHSGLLYGVGGAGGTGGPSAVGGTGGDAGLFGVGGAGGAGGALAQGGSGGAGGVLLGAGGSGGGGGVTAAGGTGGAAGLFGRPGTAGPGGGAPTVPVTYGPTTNFSTTQITVFGTTITAEVDTGAPGLTIPMTLLNPATLGPSTGVTGEIHYGTPEFQRVYYDVYNVPVSYQNGIVTAAIPVGVIYQVEYNGGDGWKIIPPSDWSDPKYQITTDMGVAPGIADGLASPVKGLPGNLAEGLLIDLTASNPSTSITFGPNPLPAVNSVPGWWYTTLAYEVISSTGSSSGIQTVTNNALIDSGGLGGVVPDKYLPPDLVNKDKLPVGTVFNLYTPDGTTLLYSTTITDDTGGAFKTFIQSGDYLNTGIAPFRQGPIYFSYPTKDGVAVFDYGP</sequence>
<keyword evidence="3" id="KW-1185">Reference proteome</keyword>
<organism evidence="2 3">
    <name type="scientific">Mycolicibacterium anyangense</name>
    <dbReference type="NCBI Taxonomy" id="1431246"/>
    <lineage>
        <taxon>Bacteria</taxon>
        <taxon>Bacillati</taxon>
        <taxon>Actinomycetota</taxon>
        <taxon>Actinomycetes</taxon>
        <taxon>Mycobacteriales</taxon>
        <taxon>Mycobacteriaceae</taxon>
        <taxon>Mycolicibacterium</taxon>
    </lineage>
</organism>
<evidence type="ECO:0000259" key="1">
    <source>
        <dbReference type="Pfam" id="PF20729"/>
    </source>
</evidence>
<reference evidence="2 3" key="1">
    <citation type="journal article" date="2019" name="Emerg. Microbes Infect.">
        <title>Comprehensive subspecies identification of 175 nontuberculous mycobacteria species based on 7547 genomic profiles.</title>
        <authorList>
            <person name="Matsumoto Y."/>
            <person name="Kinjo T."/>
            <person name="Motooka D."/>
            <person name="Nabeya D."/>
            <person name="Jung N."/>
            <person name="Uechi K."/>
            <person name="Horii T."/>
            <person name="Iida T."/>
            <person name="Fujita J."/>
            <person name="Nakamura S."/>
        </authorList>
    </citation>
    <scope>NUCLEOTIDE SEQUENCE [LARGE SCALE GENOMIC DNA]</scope>
    <source>
        <strain evidence="2 3">JCM 30275</strain>
    </source>
</reference>
<dbReference type="Gene3D" id="2.40.70.10">
    <property type="entry name" value="Acid Proteases"/>
    <property type="match status" value="1"/>
</dbReference>
<gene>
    <name evidence="2" type="ORF">MANY_03840</name>
</gene>
<dbReference type="EMBL" id="AP022620">
    <property type="protein sequence ID" value="BBZ75047.1"/>
    <property type="molecule type" value="Genomic_DNA"/>
</dbReference>
<feature type="domain" description="PE cleavage protein A C-terminal" evidence="1">
    <location>
        <begin position="348"/>
        <end position="632"/>
    </location>
</feature>
<evidence type="ECO:0000313" key="3">
    <source>
        <dbReference type="Proteomes" id="UP000467249"/>
    </source>
</evidence>
<name>A0A6N4W4L1_9MYCO</name>
<dbReference type="RefSeq" id="WP_179967303.1">
    <property type="nucleotide sequence ID" value="NZ_AP022620.1"/>
</dbReference>
<dbReference type="GO" id="GO:0004190">
    <property type="term" value="F:aspartic-type endopeptidase activity"/>
    <property type="evidence" value="ECO:0007669"/>
    <property type="project" value="InterPro"/>
</dbReference>
<dbReference type="InterPro" id="IPR048054">
    <property type="entry name" value="PecA_C"/>
</dbReference>
<dbReference type="Pfam" id="PF20729">
    <property type="entry name" value="PE-PGRS_C"/>
    <property type="match status" value="1"/>
</dbReference>
<dbReference type="InterPro" id="IPR021109">
    <property type="entry name" value="Peptidase_aspartic_dom_sf"/>
</dbReference>
<evidence type="ECO:0000313" key="2">
    <source>
        <dbReference type="EMBL" id="BBZ75047.1"/>
    </source>
</evidence>
<dbReference type="AlphaFoldDB" id="A0A6N4W4L1"/>
<dbReference type="KEGG" id="many:MANY_03840"/>